<dbReference type="AlphaFoldDB" id="A0A816SHR1"/>
<evidence type="ECO:0000313" key="2">
    <source>
        <dbReference type="EMBL" id="CAF2085212.1"/>
    </source>
</evidence>
<evidence type="ECO:0000256" key="1">
    <source>
        <dbReference type="SAM" id="MobiDB-lite"/>
    </source>
</evidence>
<name>A0A816SHR1_BRANA</name>
<accession>A0A816SHR1</accession>
<protein>
    <submittedName>
        <fullName evidence="2">(rape) hypothetical protein</fullName>
    </submittedName>
</protein>
<sequence>MNLENIDALNSPEADMESSRASGTKTNGSDDTEGESSSVNYESGGDHNNSFTGVNKKLSWREATSICLNIFPVLRGVATLKVRAMKEVWNIASVSTGIKNSLLLKDATALVMVAMEAPRMSCKRLSTSQTYFVKFTFQFLDIFPNALLLLEVVSAGK</sequence>
<feature type="compositionally biased region" description="Polar residues" evidence="1">
    <location>
        <begin position="19"/>
        <end position="46"/>
    </location>
</feature>
<dbReference type="EMBL" id="HG994360">
    <property type="protein sequence ID" value="CAF2085212.1"/>
    <property type="molecule type" value="Genomic_DNA"/>
</dbReference>
<dbReference type="Proteomes" id="UP001295469">
    <property type="component" value="Chromosome A06"/>
</dbReference>
<gene>
    <name evidence="2" type="ORF">DARMORV10_A06P19310.1</name>
</gene>
<reference evidence="2" key="1">
    <citation type="submission" date="2021-01" db="EMBL/GenBank/DDBJ databases">
        <authorList>
            <consortium name="Genoscope - CEA"/>
            <person name="William W."/>
        </authorList>
    </citation>
    <scope>NUCLEOTIDE SEQUENCE</scope>
</reference>
<proteinExistence type="predicted"/>
<feature type="region of interest" description="Disordered" evidence="1">
    <location>
        <begin position="1"/>
        <end position="46"/>
    </location>
</feature>
<organism evidence="2">
    <name type="scientific">Brassica napus</name>
    <name type="common">Rape</name>
    <dbReference type="NCBI Taxonomy" id="3708"/>
    <lineage>
        <taxon>Eukaryota</taxon>
        <taxon>Viridiplantae</taxon>
        <taxon>Streptophyta</taxon>
        <taxon>Embryophyta</taxon>
        <taxon>Tracheophyta</taxon>
        <taxon>Spermatophyta</taxon>
        <taxon>Magnoliopsida</taxon>
        <taxon>eudicotyledons</taxon>
        <taxon>Gunneridae</taxon>
        <taxon>Pentapetalae</taxon>
        <taxon>rosids</taxon>
        <taxon>malvids</taxon>
        <taxon>Brassicales</taxon>
        <taxon>Brassicaceae</taxon>
        <taxon>Brassiceae</taxon>
        <taxon>Brassica</taxon>
    </lineage>
</organism>